<protein>
    <submittedName>
        <fullName evidence="1">Uncharacterized protein</fullName>
    </submittedName>
</protein>
<proteinExistence type="predicted"/>
<gene>
    <name evidence="1" type="ORF">MPL3356_40085</name>
</gene>
<organism evidence="1 2">
    <name type="scientific">Mesorhizobium plurifarium</name>
    <dbReference type="NCBI Taxonomy" id="69974"/>
    <lineage>
        <taxon>Bacteria</taxon>
        <taxon>Pseudomonadati</taxon>
        <taxon>Pseudomonadota</taxon>
        <taxon>Alphaproteobacteria</taxon>
        <taxon>Hyphomicrobiales</taxon>
        <taxon>Phyllobacteriaceae</taxon>
        <taxon>Mesorhizobium</taxon>
    </lineage>
</organism>
<dbReference type="Proteomes" id="UP000045285">
    <property type="component" value="Unassembled WGS sequence"/>
</dbReference>
<reference evidence="2" key="1">
    <citation type="submission" date="2014-08" db="EMBL/GenBank/DDBJ databases">
        <authorList>
            <person name="Moulin L."/>
        </authorList>
    </citation>
    <scope>NUCLEOTIDE SEQUENCE [LARGE SCALE GENOMIC DNA]</scope>
</reference>
<name>A0A090E071_MESPL</name>
<keyword evidence="2" id="KW-1185">Reference proteome</keyword>
<sequence>MQLVEVTKWILGSARVAPPLAPPVDDDPMGVSANRQGLSIRRRTSNNFAPPVNRFAAFQR</sequence>
<dbReference type="AlphaFoldDB" id="A0A090E071"/>
<accession>A0A090E071</accession>
<evidence type="ECO:0000313" key="1">
    <source>
        <dbReference type="EMBL" id="CDX22768.1"/>
    </source>
</evidence>
<evidence type="ECO:0000313" key="2">
    <source>
        <dbReference type="Proteomes" id="UP000045285"/>
    </source>
</evidence>
<dbReference type="EMBL" id="CCMZ01000034">
    <property type="protein sequence ID" value="CDX22768.1"/>
    <property type="molecule type" value="Genomic_DNA"/>
</dbReference>